<feature type="domain" description="Polysaccharide chain length determinant N-terminal" evidence="9">
    <location>
        <begin position="3"/>
        <end position="89"/>
    </location>
</feature>
<feature type="compositionally biased region" description="Polar residues" evidence="7">
    <location>
        <begin position="224"/>
        <end position="238"/>
    </location>
</feature>
<dbReference type="InterPro" id="IPR017468">
    <property type="entry name" value="Chain_len_reg_EpsF"/>
</dbReference>
<protein>
    <submittedName>
        <fullName evidence="11">Chain length determinant protein EpsF</fullName>
    </submittedName>
</protein>
<accession>A0ABU3KQ14</accession>
<evidence type="ECO:0000256" key="7">
    <source>
        <dbReference type="SAM" id="MobiDB-lite"/>
    </source>
</evidence>
<evidence type="ECO:0000259" key="9">
    <source>
        <dbReference type="Pfam" id="PF02706"/>
    </source>
</evidence>
<dbReference type="InterPro" id="IPR003856">
    <property type="entry name" value="LPS_length_determ_N"/>
</dbReference>
<reference evidence="11 12" key="1">
    <citation type="submission" date="2023-08" db="EMBL/GenBank/DDBJ databases">
        <title>Rhodoferax potami sp. nov. and Rhodoferax mekongensis sp. nov., isolated from the Mekong River in Thailand.</title>
        <authorList>
            <person name="Kitikhun S."/>
            <person name="Charoenyingcharoen P."/>
            <person name="Siriarchawattana P."/>
            <person name="Likhitrattanapisal S."/>
            <person name="Nilsakha T."/>
            <person name="Chanpet A."/>
            <person name="Rattanawaree P."/>
            <person name="Ingsriswang S."/>
        </authorList>
    </citation>
    <scope>NUCLEOTIDE SEQUENCE [LARGE SCALE GENOMIC DNA]</scope>
    <source>
        <strain evidence="11 12">TBRC 17660</strain>
    </source>
</reference>
<feature type="coiled-coil region" evidence="6">
    <location>
        <begin position="255"/>
        <end position="363"/>
    </location>
</feature>
<keyword evidence="2" id="KW-1003">Cell membrane</keyword>
<dbReference type="PANTHER" id="PTHR32309">
    <property type="entry name" value="TYROSINE-PROTEIN KINASE"/>
    <property type="match status" value="1"/>
</dbReference>
<evidence type="ECO:0000259" key="10">
    <source>
        <dbReference type="Pfam" id="PF13807"/>
    </source>
</evidence>
<feature type="region of interest" description="Disordered" evidence="7">
    <location>
        <begin position="224"/>
        <end position="245"/>
    </location>
</feature>
<dbReference type="InterPro" id="IPR050445">
    <property type="entry name" value="Bact_polysacc_biosynth/exp"/>
</dbReference>
<dbReference type="Proteomes" id="UP001321700">
    <property type="component" value="Unassembled WGS sequence"/>
</dbReference>
<evidence type="ECO:0000256" key="6">
    <source>
        <dbReference type="SAM" id="Coils"/>
    </source>
</evidence>
<comment type="caution">
    <text evidence="11">The sequence shown here is derived from an EMBL/GenBank/DDBJ whole genome shotgun (WGS) entry which is preliminary data.</text>
</comment>
<dbReference type="RefSeq" id="WP_313875350.1">
    <property type="nucleotide sequence ID" value="NZ_JAVBIK010000001.1"/>
</dbReference>
<evidence type="ECO:0000256" key="8">
    <source>
        <dbReference type="SAM" id="Phobius"/>
    </source>
</evidence>
<dbReference type="EMBL" id="JAVBIK010000001">
    <property type="protein sequence ID" value="MDT7519683.1"/>
    <property type="molecule type" value="Genomic_DNA"/>
</dbReference>
<keyword evidence="5 8" id="KW-0472">Membrane</keyword>
<evidence type="ECO:0000256" key="2">
    <source>
        <dbReference type="ARBA" id="ARBA00022475"/>
    </source>
</evidence>
<evidence type="ECO:0000256" key="5">
    <source>
        <dbReference type="ARBA" id="ARBA00023136"/>
    </source>
</evidence>
<proteinExistence type="predicted"/>
<keyword evidence="12" id="KW-1185">Reference proteome</keyword>
<evidence type="ECO:0000256" key="3">
    <source>
        <dbReference type="ARBA" id="ARBA00022692"/>
    </source>
</evidence>
<keyword evidence="4 8" id="KW-1133">Transmembrane helix</keyword>
<keyword evidence="3 8" id="KW-0812">Transmembrane</keyword>
<name>A0ABU3KQ14_9BURK</name>
<sequence>MTLQQFLLILRARWMIALLAFALTVATTVTVSLLMPKQYTASAAVVLDVRSPDPVSGLMLQGMMAPGYMATQVDIINSDRVAQAVVKNLRMESNPAVQAQWQEATQGKGLLRDWLAAAFQRNLDVKPSRESNVININYTGADPQFAAAIANAFAQAYMDVNLDLRVAPARQFAAFFEEQTKTARGRLEAAQQALSDYQQANGITSADERMDFETAKLNETSSQLTGVQAMTTDSQSKRQNSKADTVAEVMQSPLINGLKADIARLEARITETSGNLGKNHPQIQRSEAELATLKAQLDAETRKITASIDTTYQVGKQREAQLQGALAAQKARVLELNKQRDELNVLRRDIESAQRAFEIVSQRASQTNIESQTNQTNIAVLNPASPPPDPSKPRVLINVLVSVFLGTLLGVGLALLLELMNRRVRSTEDLVEALELPVLGAISSASGMFKRTALGVR</sequence>
<feature type="domain" description="Tyrosine-protein kinase G-rich" evidence="10">
    <location>
        <begin position="339"/>
        <end position="416"/>
    </location>
</feature>
<gene>
    <name evidence="11" type="primary">epsF</name>
    <name evidence="11" type="ORF">RAE19_13340</name>
</gene>
<comment type="subcellular location">
    <subcellularLocation>
        <location evidence="1">Cell membrane</location>
        <topology evidence="1">Multi-pass membrane protein</topology>
    </subcellularLocation>
</comment>
<evidence type="ECO:0000313" key="12">
    <source>
        <dbReference type="Proteomes" id="UP001321700"/>
    </source>
</evidence>
<dbReference type="NCBIfam" id="TIGR03017">
    <property type="entry name" value="EpsF"/>
    <property type="match status" value="1"/>
</dbReference>
<dbReference type="Pfam" id="PF02706">
    <property type="entry name" value="Wzz"/>
    <property type="match status" value="1"/>
</dbReference>
<dbReference type="PANTHER" id="PTHR32309:SF13">
    <property type="entry name" value="FERRIC ENTEROBACTIN TRANSPORT PROTEIN FEPE"/>
    <property type="match status" value="1"/>
</dbReference>
<keyword evidence="6" id="KW-0175">Coiled coil</keyword>
<feature type="transmembrane region" description="Helical" evidence="8">
    <location>
        <begin position="395"/>
        <end position="417"/>
    </location>
</feature>
<dbReference type="InterPro" id="IPR032807">
    <property type="entry name" value="GNVR"/>
</dbReference>
<evidence type="ECO:0000313" key="11">
    <source>
        <dbReference type="EMBL" id="MDT7519683.1"/>
    </source>
</evidence>
<organism evidence="11 12">
    <name type="scientific">Rhodoferax potami</name>
    <dbReference type="NCBI Taxonomy" id="3068338"/>
    <lineage>
        <taxon>Bacteria</taxon>
        <taxon>Pseudomonadati</taxon>
        <taxon>Pseudomonadota</taxon>
        <taxon>Betaproteobacteria</taxon>
        <taxon>Burkholderiales</taxon>
        <taxon>Comamonadaceae</taxon>
        <taxon>Rhodoferax</taxon>
    </lineage>
</organism>
<evidence type="ECO:0000256" key="4">
    <source>
        <dbReference type="ARBA" id="ARBA00022989"/>
    </source>
</evidence>
<evidence type="ECO:0000256" key="1">
    <source>
        <dbReference type="ARBA" id="ARBA00004651"/>
    </source>
</evidence>
<dbReference type="Pfam" id="PF13807">
    <property type="entry name" value="GNVR"/>
    <property type="match status" value="1"/>
</dbReference>